<dbReference type="PROSITE" id="PS51318">
    <property type="entry name" value="TAT"/>
    <property type="match status" value="1"/>
</dbReference>
<evidence type="ECO:0000313" key="5">
    <source>
        <dbReference type="Proteomes" id="UP001566331"/>
    </source>
</evidence>
<dbReference type="EMBL" id="JBFWIC010000010">
    <property type="protein sequence ID" value="MEZ0474791.1"/>
    <property type="molecule type" value="Genomic_DNA"/>
</dbReference>
<keyword evidence="4" id="KW-0808">Transferase</keyword>
<evidence type="ECO:0000313" key="4">
    <source>
        <dbReference type="EMBL" id="MEZ0474791.1"/>
    </source>
</evidence>
<dbReference type="SUPFAM" id="SSF53383">
    <property type="entry name" value="PLP-dependent transferases"/>
    <property type="match status" value="1"/>
</dbReference>
<keyword evidence="1" id="KW-0663">Pyridoxal phosphate</keyword>
<name>A0ABV4HPW7_9GAMM</name>
<reference evidence="4 5" key="1">
    <citation type="submission" date="2024-07" db="EMBL/GenBank/DDBJ databases">
        <title>Luteimonas salilacus sp. nov., isolated from the shore soil of Salt Lake in Tibet of China.</title>
        <authorList>
            <person name="Zhang X."/>
            <person name="Li A."/>
        </authorList>
    </citation>
    <scope>NUCLEOTIDE SEQUENCE [LARGE SCALE GENOMIC DNA]</scope>
    <source>
        <strain evidence="4 5">B3-2-R+30</strain>
    </source>
</reference>
<keyword evidence="4" id="KW-0032">Aminotransferase</keyword>
<accession>A0ABV4HPW7</accession>
<dbReference type="InterPro" id="IPR006311">
    <property type="entry name" value="TAT_signal"/>
</dbReference>
<dbReference type="PANTHER" id="PTHR43092:SF6">
    <property type="entry name" value="BLR1280 PROTEIN"/>
    <property type="match status" value="1"/>
</dbReference>
<organism evidence="4 5">
    <name type="scientific">Luteimonas salinilitoris</name>
    <dbReference type="NCBI Taxonomy" id="3237697"/>
    <lineage>
        <taxon>Bacteria</taxon>
        <taxon>Pseudomonadati</taxon>
        <taxon>Pseudomonadota</taxon>
        <taxon>Gammaproteobacteria</taxon>
        <taxon>Lysobacterales</taxon>
        <taxon>Lysobacteraceae</taxon>
        <taxon>Luteimonas</taxon>
    </lineage>
</organism>
<evidence type="ECO:0000259" key="3">
    <source>
        <dbReference type="Pfam" id="PF00266"/>
    </source>
</evidence>
<dbReference type="Pfam" id="PF00266">
    <property type="entry name" value="Aminotran_5"/>
    <property type="match status" value="1"/>
</dbReference>
<dbReference type="Gene3D" id="3.90.1150.10">
    <property type="entry name" value="Aspartate Aminotransferase, domain 1"/>
    <property type="match status" value="1"/>
</dbReference>
<feature type="chain" id="PRO_5046318863" evidence="2">
    <location>
        <begin position="27"/>
        <end position="450"/>
    </location>
</feature>
<proteinExistence type="predicted"/>
<dbReference type="InterPro" id="IPR015424">
    <property type="entry name" value="PyrdxlP-dep_Trfase"/>
</dbReference>
<dbReference type="InterPro" id="IPR000192">
    <property type="entry name" value="Aminotrans_V_dom"/>
</dbReference>
<evidence type="ECO:0000256" key="1">
    <source>
        <dbReference type="ARBA" id="ARBA00022898"/>
    </source>
</evidence>
<sequence length="450" mass="49033">MQASRRRLLRATGLAPLAAALPAALAGRAGDDLAVPTPAGPAERLARDEAHWGRVARLYDVTRDVAQLDNGFFGSMARATMARYQDALQQVNHGNAYFARQDYPAVHRKLAGTLAAALGVGADEIVLTRGATEALQALIGGYNRLRPGDAVLHADSDYDSMITAMRWLHRRRGVDVVSIDLPLRPGRQQILDTYAKALRDHPRVRMMLLTHVSHRNGLVLPVRELTEMARASDVDVIVDAAHSWGQLDFKLPELGADFAGINLHKWIGAPVGTGALYIRKPRIEDIDPYMGEPDPHGSVHARVHTGTANFAAYMALPTALDLHQRIGPAHKEARVRYLRDRWVDQARDLPGLEILTPEDPALHGAITSFRLQGQTSVDANQALARRLQDEFGVFTVHRTGLASGACVRATPAVFTLVDEVDRLAKALRAVVAATVTKSPFRSIAPGARSQ</sequence>
<feature type="signal peptide" evidence="2">
    <location>
        <begin position="1"/>
        <end position="26"/>
    </location>
</feature>
<dbReference type="Proteomes" id="UP001566331">
    <property type="component" value="Unassembled WGS sequence"/>
</dbReference>
<dbReference type="InterPro" id="IPR015421">
    <property type="entry name" value="PyrdxlP-dep_Trfase_major"/>
</dbReference>
<keyword evidence="5" id="KW-1185">Reference proteome</keyword>
<dbReference type="Gene3D" id="3.40.640.10">
    <property type="entry name" value="Type I PLP-dependent aspartate aminotransferase-like (Major domain)"/>
    <property type="match status" value="1"/>
</dbReference>
<keyword evidence="2" id="KW-0732">Signal</keyword>
<dbReference type="PANTHER" id="PTHR43092">
    <property type="entry name" value="L-CYSTEINE DESULFHYDRASE"/>
    <property type="match status" value="1"/>
</dbReference>
<dbReference type="InterPro" id="IPR015422">
    <property type="entry name" value="PyrdxlP-dep_Trfase_small"/>
</dbReference>
<comment type="caution">
    <text evidence="4">The sequence shown here is derived from an EMBL/GenBank/DDBJ whole genome shotgun (WGS) entry which is preliminary data.</text>
</comment>
<dbReference type="RefSeq" id="WP_370564453.1">
    <property type="nucleotide sequence ID" value="NZ_JBFWIB010000008.1"/>
</dbReference>
<feature type="domain" description="Aminotransferase class V" evidence="3">
    <location>
        <begin position="105"/>
        <end position="386"/>
    </location>
</feature>
<gene>
    <name evidence="4" type="ORF">AB6713_09180</name>
</gene>
<protein>
    <submittedName>
        <fullName evidence="4">Aminotransferase class V-fold PLP-dependent enzyme</fullName>
    </submittedName>
</protein>
<evidence type="ECO:0000256" key="2">
    <source>
        <dbReference type="SAM" id="SignalP"/>
    </source>
</evidence>
<dbReference type="GO" id="GO:0008483">
    <property type="term" value="F:transaminase activity"/>
    <property type="evidence" value="ECO:0007669"/>
    <property type="project" value="UniProtKB-KW"/>
</dbReference>